<gene>
    <name evidence="1" type="ORF">RV045_00375</name>
</gene>
<protein>
    <submittedName>
        <fullName evidence="1">SGNH/GDSL hydrolase family protein</fullName>
        <ecNumber evidence="1">3.1.-.-</ecNumber>
    </submittedName>
</protein>
<dbReference type="EC" id="3.1.-.-" evidence="1"/>
<accession>A0ACC6NY40</accession>
<comment type="caution">
    <text evidence="1">The sequence shown here is derived from an EMBL/GenBank/DDBJ whole genome shotgun (WGS) entry which is preliminary data.</text>
</comment>
<dbReference type="EMBL" id="JAWDIE010000001">
    <property type="protein sequence ID" value="MEJ7136885.1"/>
    <property type="molecule type" value="Genomic_DNA"/>
</dbReference>
<dbReference type="Proteomes" id="UP001364695">
    <property type="component" value="Unassembled WGS sequence"/>
</dbReference>
<proteinExistence type="predicted"/>
<sequence>MTHIALVGDSIFDNARYTARGPAVIDHLREQIPAGWRASLLAMDGAVTAHVPAQLRRLHATHTHLVLSVGGNDALQRADVLDTPVSNSDQAFTLLSKAIAAFETDYRATVSQCIDTGLPLVVCTIYNANFPDADYQKIISIALRAYNDVIIRVASEYNLRVIELRRVCTLPEDYSNDIEPSVAGGRKIAAAVVRAVTEGRFCGGGAQVAAWN</sequence>
<evidence type="ECO:0000313" key="2">
    <source>
        <dbReference type="Proteomes" id="UP001364695"/>
    </source>
</evidence>
<keyword evidence="2" id="KW-1185">Reference proteome</keyword>
<name>A0ACC6NY40_9BURK</name>
<organism evidence="1 2">
    <name type="scientific">Amphibiibacter pelophylacis</name>
    <dbReference type="NCBI Taxonomy" id="1799477"/>
    <lineage>
        <taxon>Bacteria</taxon>
        <taxon>Pseudomonadati</taxon>
        <taxon>Pseudomonadota</taxon>
        <taxon>Betaproteobacteria</taxon>
        <taxon>Burkholderiales</taxon>
        <taxon>Sphaerotilaceae</taxon>
        <taxon>Amphibiibacter</taxon>
    </lineage>
</organism>
<evidence type="ECO:0000313" key="1">
    <source>
        <dbReference type="EMBL" id="MEJ7136885.1"/>
    </source>
</evidence>
<reference evidence="1" key="1">
    <citation type="submission" date="2023-10" db="EMBL/GenBank/DDBJ databases">
        <title>Amphibacter perezi, gen. nov., sp. nov. a novel taxa of the family Comamonadaceae, class Betaproteobacteria isolated from the skin microbiota of Pelophylax perezi from different populations.</title>
        <authorList>
            <person name="Costa S."/>
            <person name="Proenca D.N."/>
            <person name="Lopes I."/>
            <person name="Morais P.V."/>
        </authorList>
    </citation>
    <scope>NUCLEOTIDE SEQUENCE</scope>
    <source>
        <strain evidence="1">SL12-8</strain>
    </source>
</reference>
<keyword evidence="1" id="KW-0378">Hydrolase</keyword>